<dbReference type="Gene3D" id="3.40.50.1820">
    <property type="entry name" value="alpha/beta hydrolase"/>
    <property type="match status" value="1"/>
</dbReference>
<dbReference type="PANTHER" id="PTHR43798">
    <property type="entry name" value="MONOACYLGLYCEROL LIPASE"/>
    <property type="match status" value="1"/>
</dbReference>
<protein>
    <recommendedName>
        <fullName evidence="1">AB hydrolase-1 domain-containing protein</fullName>
    </recommendedName>
</protein>
<dbReference type="EMBL" id="LAZR01000340">
    <property type="protein sequence ID" value="KKN73655.1"/>
    <property type="molecule type" value="Genomic_DNA"/>
</dbReference>
<dbReference type="GO" id="GO:0003824">
    <property type="term" value="F:catalytic activity"/>
    <property type="evidence" value="ECO:0007669"/>
    <property type="project" value="InterPro"/>
</dbReference>
<dbReference type="AlphaFoldDB" id="A0A0F9SXI7"/>
<dbReference type="GO" id="GO:0016020">
    <property type="term" value="C:membrane"/>
    <property type="evidence" value="ECO:0007669"/>
    <property type="project" value="TreeGrafter"/>
</dbReference>
<dbReference type="PANTHER" id="PTHR43798:SF33">
    <property type="entry name" value="HYDROLASE, PUTATIVE (AFU_ORTHOLOGUE AFUA_2G14860)-RELATED"/>
    <property type="match status" value="1"/>
</dbReference>
<dbReference type="InterPro" id="IPR000073">
    <property type="entry name" value="AB_hydrolase_1"/>
</dbReference>
<comment type="caution">
    <text evidence="2">The sequence shown here is derived from an EMBL/GenBank/DDBJ whole genome shotgun (WGS) entry which is preliminary data.</text>
</comment>
<evidence type="ECO:0000313" key="2">
    <source>
        <dbReference type="EMBL" id="KKN73655.1"/>
    </source>
</evidence>
<feature type="domain" description="AB hydrolase-1" evidence="1">
    <location>
        <begin position="32"/>
        <end position="266"/>
    </location>
</feature>
<dbReference type="PRINTS" id="PR00412">
    <property type="entry name" value="EPOXHYDRLASE"/>
</dbReference>
<dbReference type="Pfam" id="PF00561">
    <property type="entry name" value="Abhydrolase_1"/>
    <property type="match status" value="1"/>
</dbReference>
<accession>A0A0F9SXI7</accession>
<sequence length="288" mass="30410">MASEAAQRRTIEAGDLTVAYRDAAAATETGAPPLLLLHGAVQTKAVWAAQIPALSRSRRIVAPDFRGHGETRGETAGLSVETLAEDGFRFLDALGIDRVSLGGVSLGGMVALEMAAREPERIEALVLADTPLALSLHGPVRSILEALGPQRILSPLFKLFGQRRTARLGIASVRAAFGNKWVGADAERHFIAGFATMPPAAILATYEAIVAADPAAIRALDIPCLVILGDDEVSLVVDHAAEIARRIGRAEIVRVNGGHVANLDAPEAFNEAVVRFLEELPPGSTQSR</sequence>
<dbReference type="InterPro" id="IPR000639">
    <property type="entry name" value="Epox_hydrolase-like"/>
</dbReference>
<dbReference type="SUPFAM" id="SSF53474">
    <property type="entry name" value="alpha/beta-Hydrolases"/>
    <property type="match status" value="1"/>
</dbReference>
<evidence type="ECO:0000259" key="1">
    <source>
        <dbReference type="Pfam" id="PF00561"/>
    </source>
</evidence>
<reference evidence="2" key="1">
    <citation type="journal article" date="2015" name="Nature">
        <title>Complex archaea that bridge the gap between prokaryotes and eukaryotes.</title>
        <authorList>
            <person name="Spang A."/>
            <person name="Saw J.H."/>
            <person name="Jorgensen S.L."/>
            <person name="Zaremba-Niedzwiedzka K."/>
            <person name="Martijn J."/>
            <person name="Lind A.E."/>
            <person name="van Eijk R."/>
            <person name="Schleper C."/>
            <person name="Guy L."/>
            <person name="Ettema T.J."/>
        </authorList>
    </citation>
    <scope>NUCLEOTIDE SEQUENCE</scope>
</reference>
<dbReference type="InterPro" id="IPR029058">
    <property type="entry name" value="AB_hydrolase_fold"/>
</dbReference>
<gene>
    <name evidence="2" type="ORF">LCGC14_0398550</name>
</gene>
<name>A0A0F9SXI7_9ZZZZ</name>
<dbReference type="InterPro" id="IPR050266">
    <property type="entry name" value="AB_hydrolase_sf"/>
</dbReference>
<proteinExistence type="predicted"/>
<dbReference type="PRINTS" id="PR00111">
    <property type="entry name" value="ABHYDROLASE"/>
</dbReference>
<organism evidence="2">
    <name type="scientific">marine sediment metagenome</name>
    <dbReference type="NCBI Taxonomy" id="412755"/>
    <lineage>
        <taxon>unclassified sequences</taxon>
        <taxon>metagenomes</taxon>
        <taxon>ecological metagenomes</taxon>
    </lineage>
</organism>